<gene>
    <name evidence="1" type="ORF">F8154_03510</name>
</gene>
<proteinExistence type="predicted"/>
<sequence length="88" mass="9891">MKVKNYMEDVVDNLIPVLLKEFTNICTCERCVADIKALALNNLKPKYVATVEGEVYTKVNELSVQFEADSISAIVDAINKVTKSPRHF</sequence>
<organism evidence="1 2">
    <name type="scientific">Alkaliphilus pronyensis</name>
    <dbReference type="NCBI Taxonomy" id="1482732"/>
    <lineage>
        <taxon>Bacteria</taxon>
        <taxon>Bacillati</taxon>
        <taxon>Bacillota</taxon>
        <taxon>Clostridia</taxon>
        <taxon>Peptostreptococcales</taxon>
        <taxon>Natronincolaceae</taxon>
        <taxon>Alkaliphilus</taxon>
    </lineage>
</organism>
<reference evidence="1 2" key="1">
    <citation type="submission" date="2019-10" db="EMBL/GenBank/DDBJ databases">
        <title>Alkaliphilus serpentinus sp. nov. and Alkaliphilus pronyensis sp. nov., two novel anaerobic alkaliphilic species isolated from the serpentinized-hosted hydrothermal field of the Prony Bay (New Caledonia).</title>
        <authorList>
            <person name="Postec A."/>
        </authorList>
    </citation>
    <scope>NUCLEOTIDE SEQUENCE [LARGE SCALE GENOMIC DNA]</scope>
    <source>
        <strain evidence="1 2">LacV</strain>
    </source>
</reference>
<evidence type="ECO:0000313" key="2">
    <source>
        <dbReference type="Proteomes" id="UP000432715"/>
    </source>
</evidence>
<accession>A0A6I0F4D7</accession>
<dbReference type="EMBL" id="WBZC01000010">
    <property type="protein sequence ID" value="KAB3537370.1"/>
    <property type="molecule type" value="Genomic_DNA"/>
</dbReference>
<keyword evidence="2" id="KW-1185">Reference proteome</keyword>
<comment type="caution">
    <text evidence="1">The sequence shown here is derived from an EMBL/GenBank/DDBJ whole genome shotgun (WGS) entry which is preliminary data.</text>
</comment>
<dbReference type="AlphaFoldDB" id="A0A6I0F4D7"/>
<dbReference type="RefSeq" id="WP_151860202.1">
    <property type="nucleotide sequence ID" value="NZ_WBZC01000010.1"/>
</dbReference>
<name>A0A6I0F4D7_9FIRM</name>
<dbReference type="OrthoDB" id="5616024at2"/>
<dbReference type="Pfam" id="PF10719">
    <property type="entry name" value="ComFB"/>
    <property type="match status" value="1"/>
</dbReference>
<dbReference type="Proteomes" id="UP000432715">
    <property type="component" value="Unassembled WGS sequence"/>
</dbReference>
<protein>
    <submittedName>
        <fullName evidence="1">Late competence development ComFB family protein</fullName>
    </submittedName>
</protein>
<dbReference type="InterPro" id="IPR019657">
    <property type="entry name" value="ComFB"/>
</dbReference>
<evidence type="ECO:0000313" key="1">
    <source>
        <dbReference type="EMBL" id="KAB3537370.1"/>
    </source>
</evidence>